<evidence type="ECO:0000313" key="3">
    <source>
        <dbReference type="Proteomes" id="UP001202328"/>
    </source>
</evidence>
<feature type="domain" description="Glycosyl transferase 48" evidence="1">
    <location>
        <begin position="45"/>
        <end position="97"/>
    </location>
</feature>
<comment type="caution">
    <text evidence="2">The sequence shown here is derived from an EMBL/GenBank/DDBJ whole genome shotgun (WGS) entry which is preliminary data.</text>
</comment>
<dbReference type="Pfam" id="PF02364">
    <property type="entry name" value="Glucan_synthase"/>
    <property type="match status" value="1"/>
</dbReference>
<dbReference type="InterPro" id="IPR003440">
    <property type="entry name" value="Glyco_trans_48_dom"/>
</dbReference>
<evidence type="ECO:0000259" key="1">
    <source>
        <dbReference type="Pfam" id="PF02364"/>
    </source>
</evidence>
<keyword evidence="3" id="KW-1185">Reference proteome</keyword>
<evidence type="ECO:0000313" key="2">
    <source>
        <dbReference type="EMBL" id="KAI3955959.1"/>
    </source>
</evidence>
<dbReference type="PANTHER" id="PTHR12741:SF106">
    <property type="entry name" value="CALLOSE SYNTHASE 5"/>
    <property type="match status" value="1"/>
</dbReference>
<sequence length="101" mass="11748">MWLKRDYIHLIAPVLYDSIYLKQFVAVISFVVELDRAIHDVLMLDSVSSLAWFVSNQNSSFGPIGSIGQRFLARPFKVRFHYGHPDVFDRIFHNTQGNTFE</sequence>
<name>A0AAD4XWX4_9MAGN</name>
<dbReference type="GO" id="GO:0000148">
    <property type="term" value="C:1,3-beta-D-glucan synthase complex"/>
    <property type="evidence" value="ECO:0007669"/>
    <property type="project" value="InterPro"/>
</dbReference>
<dbReference type="PANTHER" id="PTHR12741">
    <property type="entry name" value="LYST-INTERACTING PROTEIN LIP5 DOPAMINE RESPONSIVE PROTEIN DRG-1"/>
    <property type="match status" value="1"/>
</dbReference>
<dbReference type="EMBL" id="JAJJMB010001716">
    <property type="protein sequence ID" value="KAI3955959.1"/>
    <property type="molecule type" value="Genomic_DNA"/>
</dbReference>
<dbReference type="AlphaFoldDB" id="A0AAD4XWX4"/>
<gene>
    <name evidence="2" type="ORF">MKW98_006319</name>
</gene>
<accession>A0AAD4XWX4</accession>
<protein>
    <recommendedName>
        <fullName evidence="1">Glycosyl transferase 48 domain-containing protein</fullName>
    </recommendedName>
</protein>
<dbReference type="GO" id="GO:0003843">
    <property type="term" value="F:1,3-beta-D-glucan synthase activity"/>
    <property type="evidence" value="ECO:0007669"/>
    <property type="project" value="InterPro"/>
</dbReference>
<organism evidence="2 3">
    <name type="scientific">Papaver atlanticum</name>
    <dbReference type="NCBI Taxonomy" id="357466"/>
    <lineage>
        <taxon>Eukaryota</taxon>
        <taxon>Viridiplantae</taxon>
        <taxon>Streptophyta</taxon>
        <taxon>Embryophyta</taxon>
        <taxon>Tracheophyta</taxon>
        <taxon>Spermatophyta</taxon>
        <taxon>Magnoliopsida</taxon>
        <taxon>Ranunculales</taxon>
        <taxon>Papaveraceae</taxon>
        <taxon>Papaveroideae</taxon>
        <taxon>Papaver</taxon>
    </lineage>
</organism>
<dbReference type="GO" id="GO:0006075">
    <property type="term" value="P:(1-&gt;3)-beta-D-glucan biosynthetic process"/>
    <property type="evidence" value="ECO:0007669"/>
    <property type="project" value="InterPro"/>
</dbReference>
<reference evidence="2" key="1">
    <citation type="submission" date="2022-04" db="EMBL/GenBank/DDBJ databases">
        <title>A functionally conserved STORR gene fusion in Papaver species that diverged 16.8 million years ago.</title>
        <authorList>
            <person name="Catania T."/>
        </authorList>
    </citation>
    <scope>NUCLEOTIDE SEQUENCE</scope>
    <source>
        <strain evidence="2">S-188037</strain>
    </source>
</reference>
<dbReference type="GO" id="GO:0005886">
    <property type="term" value="C:plasma membrane"/>
    <property type="evidence" value="ECO:0007669"/>
    <property type="project" value="TreeGrafter"/>
</dbReference>
<proteinExistence type="predicted"/>
<dbReference type="Proteomes" id="UP001202328">
    <property type="component" value="Unassembled WGS sequence"/>
</dbReference>